<keyword evidence="3" id="KW-1185">Reference proteome</keyword>
<dbReference type="InterPro" id="IPR002156">
    <property type="entry name" value="RNaseH_domain"/>
</dbReference>
<organism evidence="2 3">
    <name type="scientific">Lithospermum erythrorhizon</name>
    <name type="common">Purple gromwell</name>
    <name type="synonym">Lithospermum officinale var. erythrorhizon</name>
    <dbReference type="NCBI Taxonomy" id="34254"/>
    <lineage>
        <taxon>Eukaryota</taxon>
        <taxon>Viridiplantae</taxon>
        <taxon>Streptophyta</taxon>
        <taxon>Embryophyta</taxon>
        <taxon>Tracheophyta</taxon>
        <taxon>Spermatophyta</taxon>
        <taxon>Magnoliopsida</taxon>
        <taxon>eudicotyledons</taxon>
        <taxon>Gunneridae</taxon>
        <taxon>Pentapetalae</taxon>
        <taxon>asterids</taxon>
        <taxon>lamiids</taxon>
        <taxon>Boraginales</taxon>
        <taxon>Boraginaceae</taxon>
        <taxon>Boraginoideae</taxon>
        <taxon>Lithospermeae</taxon>
        <taxon>Lithospermum</taxon>
    </lineage>
</organism>
<sequence length="374" mass="42271">MLVDTGSLADILDKLGLARKHLKPVATPLTGFMGHSIQPMGIADVRIGKGPRMVTVRASFTVVDIADPSYNGLIGRPLLTALRAIVSPLHLKMKFPTPRGVGEMTGDQKRGRECYQLTIPRGLSKMEPPKRKGHQEKHPRVMNVGEPIESECQDNDPNDFESQKRGMPHEDLEIVAFDERKSDRVFRIGTWLGEEYLEALIALIKKYREVFAWGAEDMIGIKVQVLADFIVENSIRSVSEAPSQEKALEEAPKWILYVDGVTTNNEAEYEAMVAGLQMAKVLDINCLKVRGDSKLVIEHVRGDYGVKNDILKKYHAKALLLTQGFEYVIFEHIPCTENEHADHLCRLENTYNDEMPIHVKVEIRKVLPTRKWRL</sequence>
<comment type="caution">
    <text evidence="2">The sequence shown here is derived from an EMBL/GenBank/DDBJ whole genome shotgun (WGS) entry which is preliminary data.</text>
</comment>
<dbReference type="PANTHER" id="PTHR48475:SF1">
    <property type="entry name" value="RNASE H TYPE-1 DOMAIN-CONTAINING PROTEIN"/>
    <property type="match status" value="1"/>
</dbReference>
<dbReference type="Proteomes" id="UP001454036">
    <property type="component" value="Unassembled WGS sequence"/>
</dbReference>
<dbReference type="GO" id="GO:0003676">
    <property type="term" value="F:nucleic acid binding"/>
    <property type="evidence" value="ECO:0007669"/>
    <property type="project" value="InterPro"/>
</dbReference>
<reference evidence="2 3" key="1">
    <citation type="submission" date="2024-01" db="EMBL/GenBank/DDBJ databases">
        <title>The complete chloroplast genome sequence of Lithospermum erythrorhizon: insights into the phylogenetic relationship among Boraginaceae species and the maternal lineages of purple gromwells.</title>
        <authorList>
            <person name="Okada T."/>
            <person name="Watanabe K."/>
        </authorList>
    </citation>
    <scope>NUCLEOTIDE SEQUENCE [LARGE SCALE GENOMIC DNA]</scope>
</reference>
<dbReference type="Pfam" id="PF13456">
    <property type="entry name" value="RVT_3"/>
    <property type="match status" value="1"/>
</dbReference>
<name>A0AAV3P6G1_LITER</name>
<dbReference type="AlphaFoldDB" id="A0AAV3P6G1"/>
<dbReference type="CDD" id="cd00303">
    <property type="entry name" value="retropepsin_like"/>
    <property type="match status" value="1"/>
</dbReference>
<proteinExistence type="predicted"/>
<accession>A0AAV3P6G1</accession>
<dbReference type="InterPro" id="IPR036397">
    <property type="entry name" value="RNaseH_sf"/>
</dbReference>
<dbReference type="GO" id="GO:0004523">
    <property type="term" value="F:RNA-DNA hybrid ribonuclease activity"/>
    <property type="evidence" value="ECO:0007669"/>
    <property type="project" value="InterPro"/>
</dbReference>
<dbReference type="Gene3D" id="3.30.420.10">
    <property type="entry name" value="Ribonuclease H-like superfamily/Ribonuclease H"/>
    <property type="match status" value="1"/>
</dbReference>
<dbReference type="SUPFAM" id="SSF53098">
    <property type="entry name" value="Ribonuclease H-like"/>
    <property type="match status" value="1"/>
</dbReference>
<protein>
    <recommendedName>
        <fullName evidence="1">RNase H type-1 domain-containing protein</fullName>
    </recommendedName>
</protein>
<evidence type="ECO:0000313" key="2">
    <source>
        <dbReference type="EMBL" id="GAA0146941.1"/>
    </source>
</evidence>
<dbReference type="CDD" id="cd09279">
    <property type="entry name" value="RNase_HI_like"/>
    <property type="match status" value="1"/>
</dbReference>
<evidence type="ECO:0000259" key="1">
    <source>
        <dbReference type="Pfam" id="PF13456"/>
    </source>
</evidence>
<gene>
    <name evidence="2" type="ORF">LIER_06766</name>
</gene>
<dbReference type="PANTHER" id="PTHR48475">
    <property type="entry name" value="RIBONUCLEASE H"/>
    <property type="match status" value="1"/>
</dbReference>
<dbReference type="InterPro" id="IPR012337">
    <property type="entry name" value="RNaseH-like_sf"/>
</dbReference>
<feature type="domain" description="RNase H type-1" evidence="1">
    <location>
        <begin position="259"/>
        <end position="346"/>
    </location>
</feature>
<dbReference type="EMBL" id="BAABME010001006">
    <property type="protein sequence ID" value="GAA0146941.1"/>
    <property type="molecule type" value="Genomic_DNA"/>
</dbReference>
<evidence type="ECO:0000313" key="3">
    <source>
        <dbReference type="Proteomes" id="UP001454036"/>
    </source>
</evidence>